<dbReference type="EMBL" id="JBAMIC010000002">
    <property type="protein sequence ID" value="KAK7112684.1"/>
    <property type="molecule type" value="Genomic_DNA"/>
</dbReference>
<protein>
    <recommendedName>
        <fullName evidence="2">PiggyBac transposable element-derived protein domain-containing protein</fullName>
    </recommendedName>
</protein>
<keyword evidence="4" id="KW-1185">Reference proteome</keyword>
<evidence type="ECO:0000313" key="4">
    <source>
        <dbReference type="Proteomes" id="UP001374579"/>
    </source>
</evidence>
<name>A0AAN9GLL7_9CAEN</name>
<sequence length="670" mass="76795">MSDGGRRGGTTRSVFKRYSALEVLQECLNDQDSDDEDLRDGSDSESDEEETDFNQHHPLLSEVGIDDDNDISYEPSVSATDSDQSETDGSDAEAEPMPGPSTSCPVVRGRGRGRGSSVGRGQRGRGNARGRGRGRARQIPRQRQEDKIRNWTDADATAPNQDIQFQGNPGMQCNVDNFEPVDWMQLFFDDDLINHLVFQTNLYADQYLESHPDLSAFSRAQTWEKTNPVEMKKFLALLLLMGIVKLPSIDMYWTKKVLYRVPVFSTIMTRNRFQIILQMLHFNDNSAMPDRNDPAYDRLFKVRPVLDHLFERFQAVYEPRQSVCVDESLLLWKGRLVFRQYNPAKRARFGIKIYLCCESDGDLKGSGGYCYRFKVYAGKDDPINEVTPVLEAVKANNPEMSASERMVLFLMAPLLNKGYHVYTDNWYSSLRLYLYLLEKKTLACGTVRENRGIPQQLHGVRLAPGASVALSGDGKIVATRYQSTKTVHFLSTLHGHTEDVIPDRRRRGIRKRPQASTHYNGNMGGVDSQDQLVQPYDCSRKSMKWTKKIFFHFLQVAACNAFLLQKGGDKCKTLLQFLESLITSWLWPDQIPAVIEEDKVDDEVRLTGRHFIFPIPPTPMKDRPTRSCKVCWKKKTRRDVRYHCPYCPSRAALCFPQCFVDYHTKFIYWK</sequence>
<organism evidence="3 4">
    <name type="scientific">Littorina saxatilis</name>
    <dbReference type="NCBI Taxonomy" id="31220"/>
    <lineage>
        <taxon>Eukaryota</taxon>
        <taxon>Metazoa</taxon>
        <taxon>Spiralia</taxon>
        <taxon>Lophotrochozoa</taxon>
        <taxon>Mollusca</taxon>
        <taxon>Gastropoda</taxon>
        <taxon>Caenogastropoda</taxon>
        <taxon>Littorinimorpha</taxon>
        <taxon>Littorinoidea</taxon>
        <taxon>Littorinidae</taxon>
        <taxon>Littorina</taxon>
    </lineage>
</organism>
<accession>A0AAN9GLL7</accession>
<dbReference type="PANTHER" id="PTHR46599:SF3">
    <property type="entry name" value="PIGGYBAC TRANSPOSABLE ELEMENT-DERIVED PROTEIN 4"/>
    <property type="match status" value="1"/>
</dbReference>
<dbReference type="Pfam" id="PF13843">
    <property type="entry name" value="DDE_Tnp_1_7"/>
    <property type="match status" value="1"/>
</dbReference>
<feature type="compositionally biased region" description="Basic and acidic residues" evidence="1">
    <location>
        <begin position="142"/>
        <end position="152"/>
    </location>
</feature>
<dbReference type="AlphaFoldDB" id="A0AAN9GLL7"/>
<feature type="compositionally biased region" description="Acidic residues" evidence="1">
    <location>
        <begin position="29"/>
        <end position="52"/>
    </location>
</feature>
<dbReference type="PANTHER" id="PTHR46599">
    <property type="entry name" value="PIGGYBAC TRANSPOSABLE ELEMENT-DERIVED PROTEIN 4"/>
    <property type="match status" value="1"/>
</dbReference>
<gene>
    <name evidence="3" type="ORF">V1264_012100</name>
</gene>
<dbReference type="Proteomes" id="UP001374579">
    <property type="component" value="Unassembled WGS sequence"/>
</dbReference>
<comment type="caution">
    <text evidence="3">The sequence shown here is derived from an EMBL/GenBank/DDBJ whole genome shotgun (WGS) entry which is preliminary data.</text>
</comment>
<dbReference type="InterPro" id="IPR029526">
    <property type="entry name" value="PGBD"/>
</dbReference>
<feature type="compositionally biased region" description="Acidic residues" evidence="1">
    <location>
        <begin position="83"/>
        <end position="94"/>
    </location>
</feature>
<reference evidence="3 4" key="1">
    <citation type="submission" date="2024-02" db="EMBL/GenBank/DDBJ databases">
        <title>Chromosome-scale genome assembly of the rough periwinkle Littorina saxatilis.</title>
        <authorList>
            <person name="De Jode A."/>
            <person name="Faria R."/>
            <person name="Formenti G."/>
            <person name="Sims Y."/>
            <person name="Smith T.P."/>
            <person name="Tracey A."/>
            <person name="Wood J.M.D."/>
            <person name="Zagrodzka Z.B."/>
            <person name="Johannesson K."/>
            <person name="Butlin R.K."/>
            <person name="Leder E.H."/>
        </authorList>
    </citation>
    <scope>NUCLEOTIDE SEQUENCE [LARGE SCALE GENOMIC DNA]</scope>
    <source>
        <strain evidence="3">Snail1</strain>
        <tissue evidence="3">Muscle</tissue>
    </source>
</reference>
<evidence type="ECO:0000313" key="3">
    <source>
        <dbReference type="EMBL" id="KAK7112684.1"/>
    </source>
</evidence>
<feature type="region of interest" description="Disordered" evidence="1">
    <location>
        <begin position="27"/>
        <end position="161"/>
    </location>
</feature>
<feature type="domain" description="PiggyBac transposable element-derived protein" evidence="2">
    <location>
        <begin position="180"/>
        <end position="562"/>
    </location>
</feature>
<evidence type="ECO:0000256" key="1">
    <source>
        <dbReference type="SAM" id="MobiDB-lite"/>
    </source>
</evidence>
<evidence type="ECO:0000259" key="2">
    <source>
        <dbReference type="Pfam" id="PF13843"/>
    </source>
</evidence>
<feature type="compositionally biased region" description="Basic residues" evidence="1">
    <location>
        <begin position="122"/>
        <end position="140"/>
    </location>
</feature>
<proteinExistence type="predicted"/>